<organism evidence="1 2">
    <name type="scientific">Claviceps aff. purpurea</name>
    <dbReference type="NCBI Taxonomy" id="1967640"/>
    <lineage>
        <taxon>Eukaryota</taxon>
        <taxon>Fungi</taxon>
        <taxon>Dikarya</taxon>
        <taxon>Ascomycota</taxon>
        <taxon>Pezizomycotina</taxon>
        <taxon>Sordariomycetes</taxon>
        <taxon>Hypocreomycetidae</taxon>
        <taxon>Hypocreales</taxon>
        <taxon>Clavicipitaceae</taxon>
        <taxon>Claviceps</taxon>
    </lineage>
</organism>
<evidence type="ECO:0000313" key="1">
    <source>
        <dbReference type="EMBL" id="KAG6285950.1"/>
    </source>
</evidence>
<feature type="non-terminal residue" evidence="1">
    <location>
        <position position="1"/>
    </location>
</feature>
<keyword evidence="2" id="KW-1185">Reference proteome</keyword>
<comment type="caution">
    <text evidence="1">The sequence shown here is derived from an EMBL/GenBank/DDBJ whole genome shotgun (WGS) entry which is preliminary data.</text>
</comment>
<feature type="non-terminal residue" evidence="1">
    <location>
        <position position="72"/>
    </location>
</feature>
<protein>
    <submittedName>
        <fullName evidence="1">Uncharacterized protein</fullName>
    </submittedName>
</protein>
<evidence type="ECO:0000313" key="2">
    <source>
        <dbReference type="Proteomes" id="UP000707071"/>
    </source>
</evidence>
<dbReference type="Proteomes" id="UP000707071">
    <property type="component" value="Unassembled WGS sequence"/>
</dbReference>
<dbReference type="AlphaFoldDB" id="A0A9P7TVU4"/>
<reference evidence="1 2" key="1">
    <citation type="journal article" date="2020" name="bioRxiv">
        <title>Whole genome comparisons of ergot fungi reveals the divergence and evolution of species within the genus Claviceps are the result of varying mechanisms driving genome evolution and host range expansion.</title>
        <authorList>
            <person name="Wyka S.A."/>
            <person name="Mondo S.J."/>
            <person name="Liu M."/>
            <person name="Dettman J."/>
            <person name="Nalam V."/>
            <person name="Broders K.D."/>
        </authorList>
    </citation>
    <scope>NUCLEOTIDE SEQUENCE [LARGE SCALE GENOMIC DNA]</scope>
    <source>
        <strain evidence="1 2">Clav52</strain>
    </source>
</reference>
<gene>
    <name evidence="1" type="ORF">E4U09_006983</name>
</gene>
<dbReference type="EMBL" id="SRRH01000674">
    <property type="protein sequence ID" value="KAG6285950.1"/>
    <property type="molecule type" value="Genomic_DNA"/>
</dbReference>
<sequence>LHFYGAENRWSHFYGGGCYGAQKGYPDKVASSRALYPSRAPDPCLPHSGALPRHLRFHCHAAPPARSPRCRL</sequence>
<name>A0A9P7TVU4_9HYPO</name>
<proteinExistence type="predicted"/>
<accession>A0A9P7TVU4</accession>